<protein>
    <submittedName>
        <fullName evidence="2">Uncharacterized protein</fullName>
    </submittedName>
</protein>
<evidence type="ECO:0000256" key="1">
    <source>
        <dbReference type="SAM" id="MobiDB-lite"/>
    </source>
</evidence>
<evidence type="ECO:0000313" key="3">
    <source>
        <dbReference type="Proteomes" id="UP000499080"/>
    </source>
</evidence>
<accession>A0A4Y2GB00</accession>
<feature type="region of interest" description="Disordered" evidence="1">
    <location>
        <begin position="1"/>
        <end position="32"/>
    </location>
</feature>
<proteinExistence type="predicted"/>
<reference evidence="2 3" key="1">
    <citation type="journal article" date="2019" name="Sci. Rep.">
        <title>Orb-weaving spider Araneus ventricosus genome elucidates the spidroin gene catalogue.</title>
        <authorList>
            <person name="Kono N."/>
            <person name="Nakamura H."/>
            <person name="Ohtoshi R."/>
            <person name="Moran D.A.P."/>
            <person name="Shinohara A."/>
            <person name="Yoshida Y."/>
            <person name="Fujiwara M."/>
            <person name="Mori M."/>
            <person name="Tomita M."/>
            <person name="Arakawa K."/>
        </authorList>
    </citation>
    <scope>NUCLEOTIDE SEQUENCE [LARGE SCALE GENOMIC DNA]</scope>
</reference>
<dbReference type="AlphaFoldDB" id="A0A4Y2GB00"/>
<dbReference type="Proteomes" id="UP000499080">
    <property type="component" value="Unassembled WGS sequence"/>
</dbReference>
<dbReference type="EMBL" id="BGPR01001313">
    <property type="protein sequence ID" value="GBM50860.1"/>
    <property type="molecule type" value="Genomic_DNA"/>
</dbReference>
<evidence type="ECO:0000313" key="2">
    <source>
        <dbReference type="EMBL" id="GBM50860.1"/>
    </source>
</evidence>
<name>A0A4Y2GB00_ARAVE</name>
<sequence length="73" mass="7836">MHSLTIKPLLRRGGIASTSRPEYPGSEPDSTKDPPYMWTWCIRHASGVEGQRPSAGVVRKFGGGASADVVLVI</sequence>
<keyword evidence="3" id="KW-1185">Reference proteome</keyword>
<comment type="caution">
    <text evidence="2">The sequence shown here is derived from an EMBL/GenBank/DDBJ whole genome shotgun (WGS) entry which is preliminary data.</text>
</comment>
<organism evidence="2 3">
    <name type="scientific">Araneus ventricosus</name>
    <name type="common">Orbweaver spider</name>
    <name type="synonym">Epeira ventricosa</name>
    <dbReference type="NCBI Taxonomy" id="182803"/>
    <lineage>
        <taxon>Eukaryota</taxon>
        <taxon>Metazoa</taxon>
        <taxon>Ecdysozoa</taxon>
        <taxon>Arthropoda</taxon>
        <taxon>Chelicerata</taxon>
        <taxon>Arachnida</taxon>
        <taxon>Araneae</taxon>
        <taxon>Araneomorphae</taxon>
        <taxon>Entelegynae</taxon>
        <taxon>Araneoidea</taxon>
        <taxon>Araneidae</taxon>
        <taxon>Araneus</taxon>
    </lineage>
</organism>
<gene>
    <name evidence="2" type="ORF">AVEN_178132_1</name>
</gene>